<dbReference type="OrthoDB" id="1045987at2"/>
<dbReference type="AlphaFoldDB" id="F3ZUQ7"/>
<dbReference type="STRING" id="679937.Bcop_1015"/>
<dbReference type="Proteomes" id="UP000018439">
    <property type="component" value="Chromosome"/>
</dbReference>
<evidence type="ECO:0000313" key="1">
    <source>
        <dbReference type="EMBL" id="EGJ71222.1"/>
    </source>
</evidence>
<evidence type="ECO:0000313" key="2">
    <source>
        <dbReference type="Proteomes" id="UP000018439"/>
    </source>
</evidence>
<sequence>MNLHKYKLIFTSLLLVLLVGSIGLYFKVQNSKTISLEDIYSIVPSSVEAIYEVHSIDNLIPYYNRLSGDVENVSLVHDFIQVKPSLLNKNQPFLLTYSKKGLQGNGEVLLFPFLNIFNEWLDTYLKKYAVLSSPPKSFVYKGVELFIYPLKSGKFITSVTLNNIHIISYEKCLIESIVDVYLGASSLLDSSFKASYSLLKNEEVNAVIYAKSNYFTEGRENSISNNTSSEEVWQRFNLIVDDSVFYCLTELDVESSHYYTLQEYSENTIKDTIQLPQDAFSINRWSESQIKEQLLHAEKDTIISSREQEWNSCFGDFLLDAMSDGLWGVRIQDTIVSSEVILRLQLSNFELVQSSITKLKQNQRLIIKSLLREESLYNHWGTEALPAPLFLNLLTETSRDLRVIYLSYYKNNLFISWDYTLLARYLQDLKLSTPVNTHIKLSEEIINTPYSFFSANLGVVAQDTLTNYPQIPSVILNQVDRFKDYYWSRELNNFNNKLIQITALKKIP</sequence>
<gene>
    <name evidence="1" type="ORF">Bcop_1015</name>
</gene>
<reference evidence="1 2" key="1">
    <citation type="journal article" date="2011" name="Stand. Genomic Sci.">
        <title>Non-contiguous finished genome sequence of Bacteroides coprosuis type strain (PC139).</title>
        <authorList>
            <person name="Land M."/>
            <person name="Held B."/>
            <person name="Gronow S."/>
            <person name="Abt B."/>
            <person name="Lucas S."/>
            <person name="Del Rio T.G."/>
            <person name="Nolan M."/>
            <person name="Tice H."/>
            <person name="Cheng J.F."/>
            <person name="Pitluck S."/>
            <person name="Liolios K."/>
            <person name="Pagani I."/>
            <person name="Ivanova N."/>
            <person name="Mavromatis K."/>
            <person name="Mikhailova N."/>
            <person name="Pati A."/>
            <person name="Tapia R."/>
            <person name="Han C."/>
            <person name="Goodwin L."/>
            <person name="Chen A."/>
            <person name="Palaniappan K."/>
            <person name="Hauser L."/>
            <person name="Brambilla E.M."/>
            <person name="Rohde M."/>
            <person name="Goker M."/>
            <person name="Detter J.C."/>
            <person name="Woyke T."/>
            <person name="Bristow J."/>
            <person name="Eisen J.A."/>
            <person name="Markowitz V."/>
            <person name="Hugenholtz P."/>
            <person name="Kyrpides N.C."/>
            <person name="Klenk H.P."/>
            <person name="Lapidus A."/>
        </authorList>
    </citation>
    <scope>NUCLEOTIDE SEQUENCE</scope>
    <source>
        <strain evidence="1 2">DSM 18011</strain>
    </source>
</reference>
<dbReference type="HOGENOM" id="CLU_519406_0_0_10"/>
<proteinExistence type="predicted"/>
<keyword evidence="2" id="KW-1185">Reference proteome</keyword>
<protein>
    <recommendedName>
        <fullName evidence="3">DUF3352 domain-containing protein</fullName>
    </recommendedName>
</protein>
<name>F3ZUQ7_9BACE</name>
<accession>F3ZUQ7</accession>
<evidence type="ECO:0008006" key="3">
    <source>
        <dbReference type="Google" id="ProtNLM"/>
    </source>
</evidence>
<organism evidence="1 2">
    <name type="scientific">Bacteroides coprosuis DSM 18011</name>
    <dbReference type="NCBI Taxonomy" id="679937"/>
    <lineage>
        <taxon>Bacteria</taxon>
        <taxon>Pseudomonadati</taxon>
        <taxon>Bacteroidota</taxon>
        <taxon>Bacteroidia</taxon>
        <taxon>Bacteroidales</taxon>
        <taxon>Bacteroidaceae</taxon>
        <taxon>Bacteroides</taxon>
    </lineage>
</organism>
<dbReference type="EMBL" id="CM001167">
    <property type="protein sequence ID" value="EGJ71222.1"/>
    <property type="molecule type" value="Genomic_DNA"/>
</dbReference>